<proteinExistence type="predicted"/>
<dbReference type="AlphaFoldDB" id="A0A9W8JX51"/>
<protein>
    <submittedName>
        <fullName evidence="1">Uncharacterized protein</fullName>
    </submittedName>
</protein>
<dbReference type="Proteomes" id="UP001148786">
    <property type="component" value="Unassembled WGS sequence"/>
</dbReference>
<accession>A0A9W8JX51</accession>
<evidence type="ECO:0000313" key="2">
    <source>
        <dbReference type="Proteomes" id="UP001148786"/>
    </source>
</evidence>
<evidence type="ECO:0000313" key="1">
    <source>
        <dbReference type="EMBL" id="KAJ3505850.1"/>
    </source>
</evidence>
<keyword evidence="2" id="KW-1185">Reference proteome</keyword>
<organism evidence="1 2">
    <name type="scientific">Agrocybe chaxingu</name>
    <dbReference type="NCBI Taxonomy" id="84603"/>
    <lineage>
        <taxon>Eukaryota</taxon>
        <taxon>Fungi</taxon>
        <taxon>Dikarya</taxon>
        <taxon>Basidiomycota</taxon>
        <taxon>Agaricomycotina</taxon>
        <taxon>Agaricomycetes</taxon>
        <taxon>Agaricomycetidae</taxon>
        <taxon>Agaricales</taxon>
        <taxon>Agaricineae</taxon>
        <taxon>Strophariaceae</taxon>
        <taxon>Agrocybe</taxon>
    </lineage>
</organism>
<sequence>MSPTYHYAAPLQVQASTIHQSPRELARRMVRYTEIHIKSGDIVRQEPERMKQLSATLQANNREVPLSSDVISEPHAALHYYDLRLAESPKDFDDHYYHFHYASSAAILLVAHIIGPLAAQDAAFSVAYNKAFAELQCASVVRLEKVRRQGVSHNTYLPPSSSVPDYAANRPLLPQSEAERLADVNIRVLRNMRFYSLGGGDPDETGKWQVVKFDSGEKKEEEKYSVRFDGMRSLVPHNRSELIELFTESIQL</sequence>
<name>A0A9W8JX51_9AGAR</name>
<dbReference type="OrthoDB" id="3026005at2759"/>
<gene>
    <name evidence="1" type="ORF">NLJ89_g7201</name>
</gene>
<comment type="caution">
    <text evidence="1">The sequence shown here is derived from an EMBL/GenBank/DDBJ whole genome shotgun (WGS) entry which is preliminary data.</text>
</comment>
<reference evidence="1" key="1">
    <citation type="submission" date="2022-07" db="EMBL/GenBank/DDBJ databases">
        <title>Genome Sequence of Agrocybe chaxingu.</title>
        <authorList>
            <person name="Buettner E."/>
        </authorList>
    </citation>
    <scope>NUCLEOTIDE SEQUENCE</scope>
    <source>
        <strain evidence="1">MP-N11</strain>
    </source>
</reference>
<dbReference type="EMBL" id="JANKHO010000835">
    <property type="protein sequence ID" value="KAJ3505850.1"/>
    <property type="molecule type" value="Genomic_DNA"/>
</dbReference>